<feature type="chain" id="PRO_5003328580" description="Mannosylglycerate hydrolase MGH1-like glycoside hydrolase domain-containing protein" evidence="1">
    <location>
        <begin position="24"/>
        <end position="645"/>
    </location>
</feature>
<keyword evidence="4" id="KW-1185">Reference proteome</keyword>
<dbReference type="PANTHER" id="PTHR23403">
    <property type="entry name" value="TREHALASE"/>
    <property type="match status" value="1"/>
</dbReference>
<dbReference type="eggNOG" id="COG3408">
    <property type="taxonomic scope" value="Bacteria"/>
</dbReference>
<dbReference type="GO" id="GO:0004555">
    <property type="term" value="F:alpha,alpha-trehalase activity"/>
    <property type="evidence" value="ECO:0007669"/>
    <property type="project" value="InterPro"/>
</dbReference>
<keyword evidence="1" id="KW-0732">Signal</keyword>
<dbReference type="HOGENOM" id="CLU_015270_0_0_10"/>
<dbReference type="GO" id="GO:0005993">
    <property type="term" value="P:trehalose catabolic process"/>
    <property type="evidence" value="ECO:0007669"/>
    <property type="project" value="TreeGrafter"/>
</dbReference>
<dbReference type="SUPFAM" id="SSF48208">
    <property type="entry name" value="Six-hairpin glycosidases"/>
    <property type="match status" value="1"/>
</dbReference>
<dbReference type="PANTHER" id="PTHR23403:SF1">
    <property type="entry name" value="TREHALASE"/>
    <property type="match status" value="1"/>
</dbReference>
<name>F5IZH3_9BACT</name>
<accession>F5IZH3</accession>
<organism evidence="3 4">
    <name type="scientific">Dysgonomonas gadei ATCC BAA-286</name>
    <dbReference type="NCBI Taxonomy" id="742766"/>
    <lineage>
        <taxon>Bacteria</taxon>
        <taxon>Pseudomonadati</taxon>
        <taxon>Bacteroidota</taxon>
        <taxon>Bacteroidia</taxon>
        <taxon>Bacteroidales</taxon>
        <taxon>Dysgonomonadaceae</taxon>
        <taxon>Dysgonomonas</taxon>
    </lineage>
</organism>
<dbReference type="Gene3D" id="1.50.10.10">
    <property type="match status" value="1"/>
</dbReference>
<dbReference type="Gene3D" id="2.70.98.50">
    <property type="entry name" value="putative glycoside hydrolase family protein from bacillus halodurans"/>
    <property type="match status" value="1"/>
</dbReference>
<evidence type="ECO:0000313" key="4">
    <source>
        <dbReference type="Proteomes" id="UP000004913"/>
    </source>
</evidence>
<comment type="caution">
    <text evidence="3">The sequence shown here is derived from an EMBL/GenBank/DDBJ whole genome shotgun (WGS) entry which is preliminary data.</text>
</comment>
<dbReference type="EMBL" id="ADLV01000029">
    <property type="protein sequence ID" value="EGK01298.1"/>
    <property type="molecule type" value="Genomic_DNA"/>
</dbReference>
<dbReference type="InterPro" id="IPR054491">
    <property type="entry name" value="MGH1-like_GH"/>
</dbReference>
<gene>
    <name evidence="3" type="ORF">HMPREF9455_02490</name>
</gene>
<feature type="domain" description="Mannosylglycerate hydrolase MGH1-like glycoside hydrolase" evidence="2">
    <location>
        <begin position="309"/>
        <end position="629"/>
    </location>
</feature>
<sequence>MNRSKIFMLLAVVTGMLLCSCKAGDKAELQKEDLTLNFPNLLNVVHTPQGKVRQGQGYFTDQGSWMGFSIPDKEAGSSGFCGPVDLDHRKWISNSICEVSVLDEKSTSIALRQDTAIYYPGKLTLNLSGDKQSIRQELVFITANHALLRCKSDNEVYFVTEGYLNDSLIWNKESHGITASLKNGEIIMISFPEDILLELSAGRYIATSKDMGKQFDIVISYFNTKEDFLKKNGEIVDILANSDTRAEERNICWNHYIGQNLREDMPDKNNRIMVKSIMTLMSNWRSPKGALLHAGIVPSHAMNYFVGFWAWDSWKHAVALSYLDPALAKDQIRAMFDYQDDAGMIADCIYTDPAENNYRDTKPPLAAWAVNAIFQADKDTSFVAEMYPKLLRYHQWWYKFRDHDRNGICEYGATDGTLEAAKWESGMDNAIRFDDAKMVKNGEKAWSMDQESIDLNAYLQYEYSLLKEFAAILNIPFNEPDSKSLIQDYFFDKETGYFFDKKLNKPFIKVFGPEGWTPLWTGLATKEQADEAIKIMFDAKKFSTYIPFPTAAADNPEFAPRGYWRGPIWIDQVYFAISGIRKYGYAKEADMYTQQVFDRLQGLEDDAPIHENYDVYTGERLKASHFSWSAAHLFLLYKEYKKGYK</sequence>
<evidence type="ECO:0000313" key="3">
    <source>
        <dbReference type="EMBL" id="EGK01298.1"/>
    </source>
</evidence>
<feature type="signal peptide" evidence="1">
    <location>
        <begin position="1"/>
        <end position="23"/>
    </location>
</feature>
<protein>
    <recommendedName>
        <fullName evidence="2">Mannosylglycerate hydrolase MGH1-like glycoside hydrolase domain-containing protein</fullName>
    </recommendedName>
</protein>
<proteinExistence type="predicted"/>
<dbReference type="InterPro" id="IPR001661">
    <property type="entry name" value="Glyco_hydro_37"/>
</dbReference>
<dbReference type="OrthoDB" id="9781878at2"/>
<dbReference type="Proteomes" id="UP000004913">
    <property type="component" value="Unassembled WGS sequence"/>
</dbReference>
<dbReference type="InterPro" id="IPR012341">
    <property type="entry name" value="6hp_glycosidase-like_sf"/>
</dbReference>
<dbReference type="AlphaFoldDB" id="F5IZH3"/>
<dbReference type="PROSITE" id="PS51257">
    <property type="entry name" value="PROKAR_LIPOPROTEIN"/>
    <property type="match status" value="1"/>
</dbReference>
<dbReference type="Pfam" id="PF22422">
    <property type="entry name" value="MGH1-like_GH"/>
    <property type="match status" value="1"/>
</dbReference>
<dbReference type="STRING" id="742766.HMPREF9455_02490"/>
<dbReference type="RefSeq" id="WP_006800021.1">
    <property type="nucleotide sequence ID" value="NZ_GL891984.1"/>
</dbReference>
<evidence type="ECO:0000259" key="2">
    <source>
        <dbReference type="Pfam" id="PF22422"/>
    </source>
</evidence>
<dbReference type="InterPro" id="IPR008928">
    <property type="entry name" value="6-hairpin_glycosidase_sf"/>
</dbReference>
<evidence type="ECO:0000256" key="1">
    <source>
        <dbReference type="SAM" id="SignalP"/>
    </source>
</evidence>
<reference evidence="3 4" key="1">
    <citation type="submission" date="2011-04" db="EMBL/GenBank/DDBJ databases">
        <title>The Genome Sequence of Dysgonomonas gadei ATCC BAA-286.</title>
        <authorList>
            <consortium name="The Broad Institute Genome Sequencing Platform"/>
            <person name="Earl A."/>
            <person name="Ward D."/>
            <person name="Feldgarden M."/>
            <person name="Gevers D."/>
            <person name="Pudlo N."/>
            <person name="Martens E."/>
            <person name="Allen-Vercoe E."/>
            <person name="Young S.K."/>
            <person name="Zeng Q."/>
            <person name="Gargeya S."/>
            <person name="Fitzgerald M."/>
            <person name="Haas B."/>
            <person name="Abouelleil A."/>
            <person name="Alvarado L."/>
            <person name="Arachchi H.M."/>
            <person name="Berlin A."/>
            <person name="Brown A."/>
            <person name="Chapman S.B."/>
            <person name="Chen Z."/>
            <person name="Dunbar C."/>
            <person name="Freedman E."/>
            <person name="Gearin G."/>
            <person name="Gellesch M."/>
            <person name="Goldberg J."/>
            <person name="Griggs A."/>
            <person name="Gujja S."/>
            <person name="Heiman D."/>
            <person name="Howarth C."/>
            <person name="Larson L."/>
            <person name="Lui A."/>
            <person name="MacDonald P.J.P."/>
            <person name="Mehta T."/>
            <person name="Montmayeur A."/>
            <person name="Murphy C."/>
            <person name="Neiman D."/>
            <person name="Pearson M."/>
            <person name="Priest M."/>
            <person name="Roberts A."/>
            <person name="Saif S."/>
            <person name="Shea T."/>
            <person name="Shenoy N."/>
            <person name="Sisk P."/>
            <person name="Stolte C."/>
            <person name="Sykes S."/>
            <person name="Yandava C."/>
            <person name="Wortman J."/>
            <person name="Nusbaum C."/>
            <person name="Birren B."/>
        </authorList>
    </citation>
    <scope>NUCLEOTIDE SEQUENCE [LARGE SCALE GENOMIC DNA]</scope>
    <source>
        <strain evidence="3 4">ATCC BAA-286</strain>
    </source>
</reference>